<feature type="compositionally biased region" description="Polar residues" evidence="1">
    <location>
        <begin position="247"/>
        <end position="257"/>
    </location>
</feature>
<proteinExistence type="predicted"/>
<reference evidence="2 3" key="1">
    <citation type="journal article" date="2016" name="Fungal Biol.">
        <title>The genome of Xylona heveae provides a window into fungal endophytism.</title>
        <authorList>
            <person name="Gazis R."/>
            <person name="Kuo A."/>
            <person name="Riley R."/>
            <person name="LaButti K."/>
            <person name="Lipzen A."/>
            <person name="Lin J."/>
            <person name="Amirebrahimi M."/>
            <person name="Hesse C.N."/>
            <person name="Spatafora J.W."/>
            <person name="Henrissat B."/>
            <person name="Hainaut M."/>
            <person name="Grigoriev I.V."/>
            <person name="Hibbett D.S."/>
        </authorList>
    </citation>
    <scope>NUCLEOTIDE SEQUENCE [LARGE SCALE GENOMIC DNA]</scope>
    <source>
        <strain evidence="2 3">TC161</strain>
    </source>
</reference>
<sequence>MGWFWGSKDNNKQEDPFAQLDPSLRAFLRKESPIKYDTQSSGTTASTSDDAPLTGHQGGKYADIVFPSSSPKTETKADDQSAEDDQHKVPPESLFQDGRYAHIWKGYKSLSQHEEEQKSEQDKLMDVVDAFKQRRAQIGIAAVENCAEEQWALNDCWRNGSWKSRVDMCGTENRTFSRCYTTQARFLKALGYVSSWDRPAEVEEQIQMHADTLYHRMLDQQRQMDEAKAAGKPIPKFPPLMPGKGATASQDNNTAEVVSSMPDESHMNWVDRLTGYYTPALREKKRPPPPSPSSFQPTATTSPASTAPGSGNTETYASTTDPAAVAAGHVRDQSSLWSKLFPNSSFSTTGPPTEGPAPSSSASTSPSSPAPTTNPTTRTPIPFELPPDPNAPKSSMWSWPTFNPFQAAAASSISSTSPPVPRNAPADQQQQHQDPKDQPVRNSLGSIEDVDVREAISRLAPDVQAQLRRKIEKLPELEREIELRSIAAETVLGEKLVQDVADRVEEREKARAERRRTGTDTFGDKISWFFGW</sequence>
<organism evidence="2 3">
    <name type="scientific">Xylona heveae (strain CBS 132557 / TC161)</name>
    <dbReference type="NCBI Taxonomy" id="1328760"/>
    <lineage>
        <taxon>Eukaryota</taxon>
        <taxon>Fungi</taxon>
        <taxon>Dikarya</taxon>
        <taxon>Ascomycota</taxon>
        <taxon>Pezizomycotina</taxon>
        <taxon>Xylonomycetes</taxon>
        <taxon>Xylonales</taxon>
        <taxon>Xylonaceae</taxon>
        <taxon>Xylona</taxon>
    </lineage>
</organism>
<dbReference type="GeneID" id="28899148"/>
<name>A0A165JGN6_XYLHT</name>
<feature type="compositionally biased region" description="Polar residues" evidence="1">
    <location>
        <begin position="392"/>
        <end position="404"/>
    </location>
</feature>
<feature type="region of interest" description="Disordered" evidence="1">
    <location>
        <begin position="341"/>
        <end position="443"/>
    </location>
</feature>
<feature type="compositionally biased region" description="Low complexity" evidence="1">
    <location>
        <begin position="347"/>
        <end position="380"/>
    </location>
</feature>
<feature type="compositionally biased region" description="Low complexity" evidence="1">
    <location>
        <begin position="293"/>
        <end position="308"/>
    </location>
</feature>
<dbReference type="AlphaFoldDB" id="A0A165JGN6"/>
<dbReference type="STRING" id="1328760.A0A165JGN6"/>
<evidence type="ECO:0000313" key="3">
    <source>
        <dbReference type="Proteomes" id="UP000076632"/>
    </source>
</evidence>
<dbReference type="EMBL" id="KV407454">
    <property type="protein sequence ID" value="KZF26213.1"/>
    <property type="molecule type" value="Genomic_DNA"/>
</dbReference>
<accession>A0A165JGN6</accession>
<feature type="compositionally biased region" description="Low complexity" evidence="1">
    <location>
        <begin position="407"/>
        <end position="417"/>
    </location>
</feature>
<feature type="region of interest" description="Disordered" evidence="1">
    <location>
        <begin position="281"/>
        <end position="317"/>
    </location>
</feature>
<feature type="compositionally biased region" description="Low complexity" evidence="1">
    <location>
        <begin position="37"/>
        <end position="50"/>
    </location>
</feature>
<keyword evidence="3" id="KW-1185">Reference proteome</keyword>
<dbReference type="RefSeq" id="XP_018191768.1">
    <property type="nucleotide sequence ID" value="XM_018334011.1"/>
</dbReference>
<dbReference type="InParanoid" id="A0A165JGN6"/>
<feature type="region of interest" description="Disordered" evidence="1">
    <location>
        <begin position="223"/>
        <end position="263"/>
    </location>
</feature>
<feature type="compositionally biased region" description="Basic and acidic residues" evidence="1">
    <location>
        <begin position="73"/>
        <end position="90"/>
    </location>
</feature>
<feature type="region of interest" description="Disordered" evidence="1">
    <location>
        <begin position="1"/>
        <end position="92"/>
    </location>
</feature>
<evidence type="ECO:0000256" key="1">
    <source>
        <dbReference type="SAM" id="MobiDB-lite"/>
    </source>
</evidence>
<protein>
    <submittedName>
        <fullName evidence="2">Uncharacterized protein</fullName>
    </submittedName>
</protein>
<dbReference type="OrthoDB" id="2103031at2759"/>
<dbReference type="Proteomes" id="UP000076632">
    <property type="component" value="Unassembled WGS sequence"/>
</dbReference>
<gene>
    <name evidence="2" type="ORF">L228DRAFT_257689</name>
</gene>
<evidence type="ECO:0000313" key="2">
    <source>
        <dbReference type="EMBL" id="KZF26213.1"/>
    </source>
</evidence>